<dbReference type="RefSeq" id="WP_344128513.1">
    <property type="nucleotide sequence ID" value="NZ_BAAARA010000004.1"/>
</dbReference>
<evidence type="ECO:0000313" key="2">
    <source>
        <dbReference type="Proteomes" id="UP001501218"/>
    </source>
</evidence>
<sequence length="82" mass="9406">MVNVHHDRAKRSEIRAFVRDNHPDVGGDPEAFAAGLARLRAEPAAHDPRFEAPIVVRPGGARGLLIRVRAWWRRRRRPSRVR</sequence>
<dbReference type="EMBL" id="BAAARA010000004">
    <property type="protein sequence ID" value="GAA2341106.1"/>
    <property type="molecule type" value="Genomic_DNA"/>
</dbReference>
<keyword evidence="2" id="KW-1185">Reference proteome</keyword>
<proteinExistence type="predicted"/>
<name>A0ABP5SXR8_9PSEU</name>
<dbReference type="Proteomes" id="UP001501218">
    <property type="component" value="Unassembled WGS sequence"/>
</dbReference>
<comment type="caution">
    <text evidence="1">The sequence shown here is derived from an EMBL/GenBank/DDBJ whole genome shotgun (WGS) entry which is preliminary data.</text>
</comment>
<reference evidence="2" key="1">
    <citation type="journal article" date="2019" name="Int. J. Syst. Evol. Microbiol.">
        <title>The Global Catalogue of Microorganisms (GCM) 10K type strain sequencing project: providing services to taxonomists for standard genome sequencing and annotation.</title>
        <authorList>
            <consortium name="The Broad Institute Genomics Platform"/>
            <consortium name="The Broad Institute Genome Sequencing Center for Infectious Disease"/>
            <person name="Wu L."/>
            <person name="Ma J."/>
        </authorList>
    </citation>
    <scope>NUCLEOTIDE SEQUENCE [LARGE SCALE GENOMIC DNA]</scope>
    <source>
        <strain evidence="2">JCM 16221</strain>
    </source>
</reference>
<gene>
    <name evidence="1" type="ORF">GCM10009854_16940</name>
</gene>
<organism evidence="1 2">
    <name type="scientific">Saccharopolyspora halophila</name>
    <dbReference type="NCBI Taxonomy" id="405551"/>
    <lineage>
        <taxon>Bacteria</taxon>
        <taxon>Bacillati</taxon>
        <taxon>Actinomycetota</taxon>
        <taxon>Actinomycetes</taxon>
        <taxon>Pseudonocardiales</taxon>
        <taxon>Pseudonocardiaceae</taxon>
        <taxon>Saccharopolyspora</taxon>
    </lineage>
</organism>
<protein>
    <submittedName>
        <fullName evidence="1">Uncharacterized protein</fullName>
    </submittedName>
</protein>
<evidence type="ECO:0000313" key="1">
    <source>
        <dbReference type="EMBL" id="GAA2341106.1"/>
    </source>
</evidence>
<accession>A0ABP5SXR8</accession>